<dbReference type="InterPro" id="IPR008780">
    <property type="entry name" value="Plasmodium_Vir"/>
</dbReference>
<accession>A0A1A9AS01</accession>
<dbReference type="Proteomes" id="UP000078550">
    <property type="component" value="Unassembled WGS sequence"/>
</dbReference>
<evidence type="ECO:0000313" key="4">
    <source>
        <dbReference type="Proteomes" id="UP000078550"/>
    </source>
</evidence>
<keyword evidence="1" id="KW-0472">Membrane</keyword>
<evidence type="ECO:0000313" key="3">
    <source>
        <dbReference type="EMBL" id="SBT58901.1"/>
    </source>
</evidence>
<reference evidence="3" key="1">
    <citation type="submission" date="2016-05" db="EMBL/GenBank/DDBJ databases">
        <authorList>
            <person name="Lavstsen T."/>
            <person name="Jespersen J.S."/>
        </authorList>
    </citation>
    <scope>NUCLEOTIDE SEQUENCE [LARGE SCALE GENOMIC DNA]</scope>
</reference>
<reference evidence="4 5" key="2">
    <citation type="submission" date="2016-05" db="EMBL/GenBank/DDBJ databases">
        <authorList>
            <person name="Naeem Raeece"/>
        </authorList>
    </citation>
    <scope>NUCLEOTIDE SEQUENCE [LARGE SCALE GENOMIC DNA]</scope>
</reference>
<proteinExistence type="predicted"/>
<dbReference type="EMBL" id="FLRE01002646">
    <property type="protein sequence ID" value="SBT58901.1"/>
    <property type="molecule type" value="Genomic_DNA"/>
</dbReference>
<evidence type="ECO:0000313" key="5">
    <source>
        <dbReference type="Proteomes" id="UP000078555"/>
    </source>
</evidence>
<sequence>MALAAGEEYYGIVNSVLLKYKDIFEKNTTGTDQDHTDFCTQFITKITSGSDNYLDPCLKVLKWLNYSKEEANMPHKSEHCKYLNYWLRDTLKNIEYNEYKTSEFYKKMESEKKNYTSLFNICKEEIQDIDDLIFKNIKSLYQLYTIFNTFKINHLNSINNYCIYGKMCVQLYSEYGNSCSVDNINEAFCKQLLNFKEEYNGFMEPHNICSEVQKTLPNPGAENDVSDSEEGEGYEPYQELPGSGFGFHSGSILGQMGYIKFNILIAFVIMLIISSISFILYKFTPFGLLLRPHIQMIRNKMLNAKDEEQPLLGNYENKSMNFQNNPHNVQYHSLRN</sequence>
<evidence type="ECO:0000256" key="1">
    <source>
        <dbReference type="SAM" id="Phobius"/>
    </source>
</evidence>
<dbReference type="Proteomes" id="UP000078555">
    <property type="component" value="Unassembled WGS sequence"/>
</dbReference>
<dbReference type="Pfam" id="PF05795">
    <property type="entry name" value="Plasmodium_Vir"/>
    <property type="match status" value="2"/>
</dbReference>
<organism evidence="3 4">
    <name type="scientific">Plasmodium ovale wallikeri</name>
    <dbReference type="NCBI Taxonomy" id="864142"/>
    <lineage>
        <taxon>Eukaryota</taxon>
        <taxon>Sar</taxon>
        <taxon>Alveolata</taxon>
        <taxon>Apicomplexa</taxon>
        <taxon>Aconoidasida</taxon>
        <taxon>Haemosporida</taxon>
        <taxon>Plasmodiidae</taxon>
        <taxon>Plasmodium</taxon>
        <taxon>Plasmodium (Plasmodium)</taxon>
    </lineage>
</organism>
<dbReference type="AlphaFoldDB" id="A0A1A9AS01"/>
<gene>
    <name evidence="2" type="ORF">POVWA1_015690</name>
    <name evidence="3" type="ORF">POVWA2_089080</name>
</gene>
<keyword evidence="1" id="KW-1133">Transmembrane helix</keyword>
<dbReference type="EMBL" id="FLRD01000051">
    <property type="protein sequence ID" value="SBT33142.1"/>
    <property type="molecule type" value="Genomic_DNA"/>
</dbReference>
<keyword evidence="1" id="KW-0812">Transmembrane</keyword>
<feature type="transmembrane region" description="Helical" evidence="1">
    <location>
        <begin position="261"/>
        <end position="281"/>
    </location>
</feature>
<keyword evidence="5" id="KW-1185">Reference proteome</keyword>
<name>A0A1A9AS01_PLAOA</name>
<evidence type="ECO:0000313" key="2">
    <source>
        <dbReference type="EMBL" id="SBT33142.1"/>
    </source>
</evidence>
<protein>
    <submittedName>
        <fullName evidence="3">PIR Superfamily Protein</fullName>
    </submittedName>
</protein>